<keyword evidence="2" id="KW-0805">Transcription regulation</keyword>
<keyword evidence="3" id="KW-0238">DNA-binding</keyword>
<dbReference type="AlphaFoldDB" id="A0AAE1SFT5"/>
<dbReference type="InterPro" id="IPR016177">
    <property type="entry name" value="DNA-bd_dom_sf"/>
</dbReference>
<feature type="compositionally biased region" description="Basic and acidic residues" evidence="6">
    <location>
        <begin position="138"/>
        <end position="170"/>
    </location>
</feature>
<evidence type="ECO:0000256" key="2">
    <source>
        <dbReference type="ARBA" id="ARBA00023015"/>
    </source>
</evidence>
<name>A0AAE1SFT5_9SOLA</name>
<evidence type="ECO:0000256" key="6">
    <source>
        <dbReference type="SAM" id="MobiDB-lite"/>
    </source>
</evidence>
<gene>
    <name evidence="8" type="ORF">RND71_009434</name>
</gene>
<feature type="compositionally biased region" description="Basic and acidic residues" evidence="6">
    <location>
        <begin position="208"/>
        <end position="229"/>
    </location>
</feature>
<evidence type="ECO:0000256" key="4">
    <source>
        <dbReference type="ARBA" id="ARBA00023163"/>
    </source>
</evidence>
<organism evidence="8 9">
    <name type="scientific">Anisodus tanguticus</name>
    <dbReference type="NCBI Taxonomy" id="243964"/>
    <lineage>
        <taxon>Eukaryota</taxon>
        <taxon>Viridiplantae</taxon>
        <taxon>Streptophyta</taxon>
        <taxon>Embryophyta</taxon>
        <taxon>Tracheophyta</taxon>
        <taxon>Spermatophyta</taxon>
        <taxon>Magnoliopsida</taxon>
        <taxon>eudicotyledons</taxon>
        <taxon>Gunneridae</taxon>
        <taxon>Pentapetalae</taxon>
        <taxon>asterids</taxon>
        <taxon>lamiids</taxon>
        <taxon>Solanales</taxon>
        <taxon>Solanaceae</taxon>
        <taxon>Solanoideae</taxon>
        <taxon>Hyoscyameae</taxon>
        <taxon>Anisodus</taxon>
    </lineage>
</organism>
<comment type="caution">
    <text evidence="8">The sequence shown here is derived from an EMBL/GenBank/DDBJ whole genome shotgun (WGS) entry which is preliminary data.</text>
</comment>
<evidence type="ECO:0000256" key="3">
    <source>
        <dbReference type="ARBA" id="ARBA00023125"/>
    </source>
</evidence>
<dbReference type="InterPro" id="IPR001739">
    <property type="entry name" value="Methyl_CpG_DNA-bd"/>
</dbReference>
<dbReference type="PANTHER" id="PTHR33729">
    <property type="entry name" value="METHYL-CPG BINDING DOMAIN CONTAINING PROTEIN, EXPRESSED"/>
    <property type="match status" value="1"/>
</dbReference>
<evidence type="ECO:0000313" key="9">
    <source>
        <dbReference type="Proteomes" id="UP001291623"/>
    </source>
</evidence>
<dbReference type="PANTHER" id="PTHR33729:SF6">
    <property type="entry name" value="METHYL-CPG-BINDING DOMAIN-CONTAINING PROTEIN 11"/>
    <property type="match status" value="1"/>
</dbReference>
<dbReference type="InterPro" id="IPR039622">
    <property type="entry name" value="MBD10/11"/>
</dbReference>
<protein>
    <recommendedName>
        <fullName evidence="7">MBD domain-containing protein</fullName>
    </recommendedName>
</protein>
<dbReference type="GO" id="GO:0003677">
    <property type="term" value="F:DNA binding"/>
    <property type="evidence" value="ECO:0007669"/>
    <property type="project" value="UniProtKB-KW"/>
</dbReference>
<dbReference type="Proteomes" id="UP001291623">
    <property type="component" value="Unassembled WGS sequence"/>
</dbReference>
<feature type="compositionally biased region" description="Polar residues" evidence="6">
    <location>
        <begin position="235"/>
        <end position="244"/>
    </location>
</feature>
<feature type="compositionally biased region" description="Basic and acidic residues" evidence="6">
    <location>
        <begin position="179"/>
        <end position="197"/>
    </location>
</feature>
<keyword evidence="4" id="KW-0804">Transcription</keyword>
<feature type="region of interest" description="Disordered" evidence="6">
    <location>
        <begin position="58"/>
        <end position="277"/>
    </location>
</feature>
<keyword evidence="9" id="KW-1185">Reference proteome</keyword>
<keyword evidence="5" id="KW-0539">Nucleus</keyword>
<feature type="domain" description="MBD" evidence="7">
    <location>
        <begin position="20"/>
        <end position="71"/>
    </location>
</feature>
<evidence type="ECO:0000313" key="8">
    <source>
        <dbReference type="EMBL" id="KAK4369959.1"/>
    </source>
</evidence>
<dbReference type="EMBL" id="JAVYJV010000005">
    <property type="protein sequence ID" value="KAK4369959.1"/>
    <property type="molecule type" value="Genomic_DNA"/>
</dbReference>
<reference evidence="8" key="1">
    <citation type="submission" date="2023-12" db="EMBL/GenBank/DDBJ databases">
        <title>Genome assembly of Anisodus tanguticus.</title>
        <authorList>
            <person name="Wang Y.-J."/>
        </authorList>
    </citation>
    <scope>NUCLEOTIDE SEQUENCE</scope>
    <source>
        <strain evidence="8">KB-2021</strain>
        <tissue evidence="8">Leaf</tissue>
    </source>
</reference>
<sequence length="277" mass="30682">MDIFQKLMAIFFSVFQFLPKTGWTPKRNEIVFTAPTGEEITTKKQLQEYLKSHPGGPAIIEFDWGTGETPRRSTRISGKAKAAESEPPAKRSSKSSASKKSLKDKEETDAAKDEKDTVAVEAEKEDEGKDENKDIEDMEKKDEMCSSDVDAVKENQAEKKSEVQTEDGKGENAMSEVAEVDKDVKMADNVEHPKEVEADVPAATKDVQVQEKVKQKPTETAEEKKHQPEQEQSDEQQNVAATKSTEGENALMNSDIRKKAEEEVTDSGNKAVEAADA</sequence>
<evidence type="ECO:0000256" key="5">
    <source>
        <dbReference type="ARBA" id="ARBA00023242"/>
    </source>
</evidence>
<dbReference type="SUPFAM" id="SSF54171">
    <property type="entry name" value="DNA-binding domain"/>
    <property type="match status" value="1"/>
</dbReference>
<dbReference type="Pfam" id="PF01429">
    <property type="entry name" value="MBD"/>
    <property type="match status" value="1"/>
</dbReference>
<dbReference type="GO" id="GO:0005634">
    <property type="term" value="C:nucleus"/>
    <property type="evidence" value="ECO:0007669"/>
    <property type="project" value="UniProtKB-SubCell"/>
</dbReference>
<comment type="subcellular location">
    <subcellularLocation>
        <location evidence="1">Nucleus</location>
    </subcellularLocation>
</comment>
<evidence type="ECO:0000259" key="7">
    <source>
        <dbReference type="Pfam" id="PF01429"/>
    </source>
</evidence>
<feature type="compositionally biased region" description="Basic and acidic residues" evidence="6">
    <location>
        <begin position="101"/>
        <end position="132"/>
    </location>
</feature>
<evidence type="ECO:0000256" key="1">
    <source>
        <dbReference type="ARBA" id="ARBA00004123"/>
    </source>
</evidence>
<proteinExistence type="predicted"/>
<accession>A0AAE1SFT5</accession>